<reference evidence="3 4" key="1">
    <citation type="journal article" date="2023" name="Int. J. Syst. Evol. Microbiol.">
        <title>Streptococcus sciuri sp. nov., Staphylococcus marylandisciuri sp. nov. and Staphylococcus americanisciuri sp. nov., isolated from faeces of eastern grey squirrel (Sciurus carolinensis).</title>
        <authorList>
            <person name="Volokhov D.V."/>
            <person name="Zagorodnyaya T.A."/>
            <person name="Furtak V.A."/>
            <person name="Nattanmai G."/>
            <person name="Randall L."/>
            <person name="Jose S."/>
            <person name="Gao Y."/>
            <person name="Eisenberg T."/>
            <person name="Delmonte P."/>
            <person name="Blom J."/>
            <person name="Mitchell K.K."/>
        </authorList>
    </citation>
    <scope>NUCLEOTIDE SEQUENCE [LARGE SCALE GENOMIC DNA]</scope>
    <source>
        <strain evidence="3 4">SQ9-PEA</strain>
    </source>
</reference>
<dbReference type="PANTHER" id="PTHR46124:SF2">
    <property type="entry name" value="D-AMINOACYL-TRNA DEACYLASE"/>
    <property type="match status" value="1"/>
</dbReference>
<sequence>MMQIFDTHTHLNVDDFESKEKEEIALAREFGVTKMNVVGFDHPTINRALELANAYDNLYAIIGWHPTEAGSYTQEIEDMIVANLSHPKVIGLGEIGLDYHWMEDPKDVQIEVFKRQIQLSKDHNLPFIVHTRDALEDTYAVIKEAGVGPRGGIIHSFSGSLEMAERFIDLGMMISFSGVVTFKKALDVQEAAQKLPLDKILVETDAPYLAPVPKRGRKNKTAYTRYVVEKIAELRGLSVKEVAQATYDNAVRLFRID</sequence>
<organism evidence="3 4">
    <name type="scientific">Streptococcus sciuri</name>
    <dbReference type="NCBI Taxonomy" id="2973939"/>
    <lineage>
        <taxon>Bacteria</taxon>
        <taxon>Bacillati</taxon>
        <taxon>Bacillota</taxon>
        <taxon>Bacilli</taxon>
        <taxon>Lactobacillales</taxon>
        <taxon>Streptococcaceae</taxon>
        <taxon>Streptococcus</taxon>
    </lineage>
</organism>
<name>A0ABT2F5Z0_9STRE</name>
<keyword evidence="4" id="KW-1185">Reference proteome</keyword>
<dbReference type="InterPro" id="IPR032466">
    <property type="entry name" value="Metal_Hydrolase"/>
</dbReference>
<keyword evidence="1" id="KW-0479">Metal-binding</keyword>
<dbReference type="NCBIfam" id="TIGR00010">
    <property type="entry name" value="YchF/TatD family DNA exonuclease"/>
    <property type="match status" value="1"/>
</dbReference>
<dbReference type="PROSITE" id="PS01091">
    <property type="entry name" value="TATD_3"/>
    <property type="match status" value="1"/>
</dbReference>
<dbReference type="RefSeq" id="WP_259137617.1">
    <property type="nucleotide sequence ID" value="NZ_JANUXX010000002.1"/>
</dbReference>
<dbReference type="CDD" id="cd01310">
    <property type="entry name" value="TatD_DNAse"/>
    <property type="match status" value="1"/>
</dbReference>
<evidence type="ECO:0000256" key="2">
    <source>
        <dbReference type="ARBA" id="ARBA00022801"/>
    </source>
</evidence>
<gene>
    <name evidence="3" type="ORF">NXS10_02545</name>
</gene>
<keyword evidence="2 3" id="KW-0378">Hydrolase</keyword>
<dbReference type="InterPro" id="IPR018228">
    <property type="entry name" value="DNase_TatD-rel_CS"/>
</dbReference>
<protein>
    <submittedName>
        <fullName evidence="3">TatD family hydrolase</fullName>
    </submittedName>
</protein>
<evidence type="ECO:0000313" key="4">
    <source>
        <dbReference type="Proteomes" id="UP001206548"/>
    </source>
</evidence>
<dbReference type="PANTHER" id="PTHR46124">
    <property type="entry name" value="D-AMINOACYL-TRNA DEACYLASE"/>
    <property type="match status" value="1"/>
</dbReference>
<evidence type="ECO:0000313" key="3">
    <source>
        <dbReference type="EMBL" id="MCS4487854.1"/>
    </source>
</evidence>
<dbReference type="Pfam" id="PF01026">
    <property type="entry name" value="TatD_DNase"/>
    <property type="match status" value="1"/>
</dbReference>
<comment type="caution">
    <text evidence="3">The sequence shown here is derived from an EMBL/GenBank/DDBJ whole genome shotgun (WGS) entry which is preliminary data.</text>
</comment>
<proteinExistence type="predicted"/>
<dbReference type="InterPro" id="IPR015991">
    <property type="entry name" value="TatD/YcfH-like"/>
</dbReference>
<dbReference type="Gene3D" id="3.20.20.140">
    <property type="entry name" value="Metal-dependent hydrolases"/>
    <property type="match status" value="1"/>
</dbReference>
<dbReference type="Proteomes" id="UP001206548">
    <property type="component" value="Unassembled WGS sequence"/>
</dbReference>
<dbReference type="SUPFAM" id="SSF51556">
    <property type="entry name" value="Metallo-dependent hydrolases"/>
    <property type="match status" value="1"/>
</dbReference>
<accession>A0ABT2F5Z0</accession>
<dbReference type="InterPro" id="IPR001130">
    <property type="entry name" value="TatD-like"/>
</dbReference>
<evidence type="ECO:0000256" key="1">
    <source>
        <dbReference type="ARBA" id="ARBA00022723"/>
    </source>
</evidence>
<dbReference type="PIRSF" id="PIRSF005902">
    <property type="entry name" value="DNase_TatD"/>
    <property type="match status" value="1"/>
</dbReference>
<dbReference type="PROSITE" id="PS01137">
    <property type="entry name" value="TATD_1"/>
    <property type="match status" value="1"/>
</dbReference>
<dbReference type="EMBL" id="JANUXX010000002">
    <property type="protein sequence ID" value="MCS4487854.1"/>
    <property type="molecule type" value="Genomic_DNA"/>
</dbReference>
<dbReference type="GO" id="GO:0016787">
    <property type="term" value="F:hydrolase activity"/>
    <property type="evidence" value="ECO:0007669"/>
    <property type="project" value="UniProtKB-KW"/>
</dbReference>